<keyword evidence="4" id="KW-0804">Transcription</keyword>
<evidence type="ECO:0000256" key="4">
    <source>
        <dbReference type="ARBA" id="ARBA00023163"/>
    </source>
</evidence>
<dbReference type="SUPFAM" id="SSF47413">
    <property type="entry name" value="lambda repressor-like DNA-binding domains"/>
    <property type="match status" value="1"/>
</dbReference>
<dbReference type="PANTHER" id="PTHR30146">
    <property type="entry name" value="LACI-RELATED TRANSCRIPTIONAL REPRESSOR"/>
    <property type="match status" value="1"/>
</dbReference>
<keyword evidence="7" id="KW-1185">Reference proteome</keyword>
<evidence type="ECO:0000256" key="3">
    <source>
        <dbReference type="ARBA" id="ARBA00023125"/>
    </source>
</evidence>
<dbReference type="Gene3D" id="1.10.260.40">
    <property type="entry name" value="lambda repressor-like DNA-binding domains"/>
    <property type="match status" value="1"/>
</dbReference>
<dbReference type="Gene3D" id="3.40.50.2300">
    <property type="match status" value="2"/>
</dbReference>
<evidence type="ECO:0000313" key="7">
    <source>
        <dbReference type="Proteomes" id="UP000007150"/>
    </source>
</evidence>
<organism evidence="6 7">
    <name type="scientific">Sphingobium chlorophenolicum L-1</name>
    <dbReference type="NCBI Taxonomy" id="690566"/>
    <lineage>
        <taxon>Bacteria</taxon>
        <taxon>Pseudomonadati</taxon>
        <taxon>Pseudomonadota</taxon>
        <taxon>Alphaproteobacteria</taxon>
        <taxon>Sphingomonadales</taxon>
        <taxon>Sphingomonadaceae</taxon>
        <taxon>Sphingobium</taxon>
    </lineage>
</organism>
<dbReference type="GO" id="GO:0000976">
    <property type="term" value="F:transcription cis-regulatory region binding"/>
    <property type="evidence" value="ECO:0007669"/>
    <property type="project" value="TreeGrafter"/>
</dbReference>
<dbReference type="CDD" id="cd06284">
    <property type="entry name" value="PBP1_LacI-like"/>
    <property type="match status" value="1"/>
</dbReference>
<protein>
    <submittedName>
        <fullName evidence="6">Transcriptional regulator, LacI family</fullName>
    </submittedName>
</protein>
<dbReference type="PANTHER" id="PTHR30146:SF151">
    <property type="entry name" value="HTH-TYPE TRANSCRIPTIONAL REPRESSOR CYTR"/>
    <property type="match status" value="1"/>
</dbReference>
<dbReference type="InterPro" id="IPR028082">
    <property type="entry name" value="Peripla_BP_I"/>
</dbReference>
<dbReference type="InterPro" id="IPR000843">
    <property type="entry name" value="HTH_LacI"/>
</dbReference>
<feature type="domain" description="HTH lacI-type" evidence="5">
    <location>
        <begin position="2"/>
        <end position="56"/>
    </location>
</feature>
<dbReference type="CDD" id="cd01392">
    <property type="entry name" value="HTH_LacI"/>
    <property type="match status" value="1"/>
</dbReference>
<evidence type="ECO:0000256" key="1">
    <source>
        <dbReference type="ARBA" id="ARBA00022491"/>
    </source>
</evidence>
<dbReference type="SUPFAM" id="SSF53822">
    <property type="entry name" value="Periplasmic binding protein-like I"/>
    <property type="match status" value="1"/>
</dbReference>
<reference evidence="6 7" key="1">
    <citation type="submission" date="2011-05" db="EMBL/GenBank/DDBJ databases">
        <title>Complete sequence of chromosome 2 of Sphingobium chlorophenolicum L-1.</title>
        <authorList>
            <consortium name="US DOE Joint Genome Institute"/>
            <person name="Lucas S."/>
            <person name="Han J."/>
            <person name="Lapidus A."/>
            <person name="Cheng J.-F."/>
            <person name="Goodwin L."/>
            <person name="Pitluck S."/>
            <person name="Peters L."/>
            <person name="Daligault H."/>
            <person name="Han C."/>
            <person name="Tapia R."/>
            <person name="Land M."/>
            <person name="Hauser L."/>
            <person name="Kyrpides N."/>
            <person name="Ivanova N."/>
            <person name="Pagani I."/>
            <person name="Turner P."/>
            <person name="Copley S."/>
            <person name="Woyke T."/>
        </authorList>
    </citation>
    <scope>NUCLEOTIDE SEQUENCE [LARGE SCALE GENOMIC DNA]</scope>
    <source>
        <strain evidence="6 7">L-1</strain>
    </source>
</reference>
<gene>
    <name evidence="6" type="ORF">Sphch_3335</name>
</gene>
<sequence>MATIKMVADYAGVSTATVSRALSSPDLVTPETRKKVQKAIEHLGYAPNFNARSLRALRTTKIVMMVPDIANPFFSEVVQGAEEAAQLAGYSVLLGDTKDDAERENQYASMLLSNEVDGVIFLGHRLPAILSRMVSERGFRAPVVNACDFTADHGISGVRIDNEAAAFAATELLLAMGHHHLGVIAGPLDSPITQARLAGVRRCLGQQGLGEQVRVSHGSYTMEDGAEEASAFLQSPERPTALFCFSDELALGALSALRTVNLSCPGDVSIVGFDDVRFARFVAPPLTTVRQPMRRIGESAVNLLLSILAGRSETQEIVTLQHELVMRQSTGPAHQPG</sequence>
<dbReference type="EMBL" id="CP002799">
    <property type="protein sequence ID" value="AEG50931.1"/>
    <property type="molecule type" value="Genomic_DNA"/>
</dbReference>
<evidence type="ECO:0000259" key="5">
    <source>
        <dbReference type="PROSITE" id="PS50932"/>
    </source>
</evidence>
<dbReference type="GO" id="GO:0003700">
    <property type="term" value="F:DNA-binding transcription factor activity"/>
    <property type="evidence" value="ECO:0007669"/>
    <property type="project" value="TreeGrafter"/>
</dbReference>
<dbReference type="InterPro" id="IPR010982">
    <property type="entry name" value="Lambda_DNA-bd_dom_sf"/>
</dbReference>
<keyword evidence="1" id="KW-0678">Repressor</keyword>
<proteinExistence type="predicted"/>
<dbReference type="HOGENOM" id="CLU_037628_6_1_5"/>
<evidence type="ECO:0000313" key="6">
    <source>
        <dbReference type="EMBL" id="AEG50931.1"/>
    </source>
</evidence>
<accession>F6F3B9</accession>
<dbReference type="Proteomes" id="UP000007150">
    <property type="component" value="Chromosome 2"/>
</dbReference>
<dbReference type="Pfam" id="PF00356">
    <property type="entry name" value="LacI"/>
    <property type="match status" value="1"/>
</dbReference>
<dbReference type="STRING" id="690566.Sphch_3335"/>
<dbReference type="PROSITE" id="PS50932">
    <property type="entry name" value="HTH_LACI_2"/>
    <property type="match status" value="1"/>
</dbReference>
<dbReference type="Pfam" id="PF13377">
    <property type="entry name" value="Peripla_BP_3"/>
    <property type="match status" value="1"/>
</dbReference>
<keyword evidence="2" id="KW-0805">Transcription regulation</keyword>
<dbReference type="KEGG" id="sch:Sphch_3335"/>
<name>F6F3B9_SPHCR</name>
<keyword evidence="3" id="KW-0238">DNA-binding</keyword>
<dbReference type="AlphaFoldDB" id="F6F3B9"/>
<dbReference type="SMART" id="SM00354">
    <property type="entry name" value="HTH_LACI"/>
    <property type="match status" value="1"/>
</dbReference>
<evidence type="ECO:0000256" key="2">
    <source>
        <dbReference type="ARBA" id="ARBA00023015"/>
    </source>
</evidence>
<dbReference type="InterPro" id="IPR046335">
    <property type="entry name" value="LacI/GalR-like_sensor"/>
</dbReference>